<feature type="transmembrane region" description="Helical" evidence="1">
    <location>
        <begin position="14"/>
        <end position="32"/>
    </location>
</feature>
<dbReference type="EMBL" id="RXWV01000051">
    <property type="protein sequence ID" value="RTX72539.1"/>
    <property type="molecule type" value="Genomic_DNA"/>
</dbReference>
<name>A0AAJ4VHW4_MAMSC</name>
<comment type="caution">
    <text evidence="2">The sequence shown here is derived from an EMBL/GenBank/DDBJ whole genome shotgun (WGS) entry which is preliminary data.</text>
</comment>
<evidence type="ECO:0000256" key="1">
    <source>
        <dbReference type="SAM" id="Phobius"/>
    </source>
</evidence>
<evidence type="ECO:0000313" key="3">
    <source>
        <dbReference type="Proteomes" id="UP000274792"/>
    </source>
</evidence>
<dbReference type="AlphaFoldDB" id="A0AAJ4VHW4"/>
<keyword evidence="1" id="KW-0812">Transmembrane</keyword>
<evidence type="ECO:0008006" key="4">
    <source>
        <dbReference type="Google" id="ProtNLM"/>
    </source>
</evidence>
<proteinExistence type="predicted"/>
<dbReference type="InterPro" id="IPR031616">
    <property type="entry name" value="BsrE-like"/>
</dbReference>
<dbReference type="Proteomes" id="UP000274792">
    <property type="component" value="Unassembled WGS sequence"/>
</dbReference>
<dbReference type="RefSeq" id="WP_126477406.1">
    <property type="nucleotide sequence ID" value="NZ_JAIBNL010000004.1"/>
</dbReference>
<accession>A0AAJ4VHW4</accession>
<protein>
    <recommendedName>
        <fullName evidence="4">Holin-like toxin</fullName>
    </recommendedName>
</protein>
<keyword evidence="1" id="KW-1133">Transmembrane helix</keyword>
<dbReference type="Pfam" id="PF16935">
    <property type="entry name" value="Hol_Tox"/>
    <property type="match status" value="1"/>
</dbReference>
<organism evidence="2 3">
    <name type="scientific">Mammaliicoccus sciuri</name>
    <name type="common">Staphylococcus sciuri</name>
    <dbReference type="NCBI Taxonomy" id="1296"/>
    <lineage>
        <taxon>Bacteria</taxon>
        <taxon>Bacillati</taxon>
        <taxon>Bacillota</taxon>
        <taxon>Bacilli</taxon>
        <taxon>Bacillales</taxon>
        <taxon>Staphylococcaceae</taxon>
        <taxon>Mammaliicoccus</taxon>
    </lineage>
</organism>
<reference evidence="2 3" key="1">
    <citation type="submission" date="2018-10" db="EMBL/GenBank/DDBJ databases">
        <title>A collection Staphylococci species genome sequencing.</title>
        <authorList>
            <person name="Cole K."/>
        </authorList>
    </citation>
    <scope>NUCLEOTIDE SEQUENCE [LARGE SCALE GENOMIC DNA]</scope>
    <source>
        <strain evidence="3">NCTC 12218</strain>
    </source>
</reference>
<evidence type="ECO:0000313" key="2">
    <source>
        <dbReference type="EMBL" id="RTX72539.1"/>
    </source>
</evidence>
<gene>
    <name evidence="2" type="ORF">CD117_08530</name>
</gene>
<sequence length="36" mass="3998">MIPIVDAIRLIMDFGTFIVVILIGLVITIVKLNSKK</sequence>
<keyword evidence="1" id="KW-0472">Membrane</keyword>